<name>A0A652YTL4_NOCGL</name>
<dbReference type="InterPro" id="IPR032466">
    <property type="entry name" value="Metal_Hydrolase"/>
</dbReference>
<comment type="caution">
    <text evidence="1">The sequence shown here is derived from an EMBL/GenBank/DDBJ whole genome shotgun (WGS) entry which is preliminary data.</text>
</comment>
<reference evidence="1" key="1">
    <citation type="submission" date="2019-07" db="EMBL/GenBank/DDBJ databases">
        <title>Genomic Encyclopedia of Type Strains, Phase IV (KMG-IV): sequencing the most valuable type-strain genomes for metagenomic binning, comparative biology and taxonomic classification.</title>
        <authorList>
            <person name="Goeker M."/>
        </authorList>
    </citation>
    <scope>NUCLEOTIDE SEQUENCE</scope>
    <source>
        <strain evidence="1">DSM 44596</strain>
    </source>
</reference>
<evidence type="ECO:0008006" key="2">
    <source>
        <dbReference type="Google" id="ProtNLM"/>
    </source>
</evidence>
<dbReference type="Gene3D" id="3.20.20.140">
    <property type="entry name" value="Metal-dependent hydrolases"/>
    <property type="match status" value="1"/>
</dbReference>
<dbReference type="AlphaFoldDB" id="A0A652YTL4"/>
<dbReference type="EMBL" id="VNIQ01000002">
    <property type="protein sequence ID" value="TYQ06441.1"/>
    <property type="molecule type" value="Genomic_DNA"/>
</dbReference>
<organism evidence="1">
    <name type="scientific">Nocardia globerula</name>
    <dbReference type="NCBI Taxonomy" id="1818"/>
    <lineage>
        <taxon>Bacteria</taxon>
        <taxon>Bacillati</taxon>
        <taxon>Actinomycetota</taxon>
        <taxon>Actinomycetes</taxon>
        <taxon>Mycobacteriales</taxon>
        <taxon>Nocardiaceae</taxon>
        <taxon>Nocardia</taxon>
    </lineage>
</organism>
<evidence type="ECO:0000313" key="1">
    <source>
        <dbReference type="EMBL" id="TYQ06441.1"/>
    </source>
</evidence>
<dbReference type="InterPro" id="IPR018228">
    <property type="entry name" value="DNase_TatD-rel_CS"/>
</dbReference>
<accession>A0A652YTL4</accession>
<dbReference type="SUPFAM" id="SSF51556">
    <property type="entry name" value="Metallo-dependent hydrolases"/>
    <property type="match status" value="1"/>
</dbReference>
<dbReference type="PROSITE" id="PS01137">
    <property type="entry name" value="TATD_1"/>
    <property type="match status" value="1"/>
</dbReference>
<sequence length="696" mass="74419">MLRSVTRSRGRLGAVAALLTASLLSAIGVVATTGVSSATPVAPGTTVYQLANGCYALQGAGGAFVNRDGSGYRSGGTTVDDAESFRLHAAQLGRFMFYGTDGSMLAHDGAGGVVATPIATPSTDWTVMSSGEKFVLTATTNGRTLVSHDSTLSLAEPGGAPDAASFALIPRTGCADFPEAEVNATGTPSEIGPGGEVTGFIDTHVHMNASEFMGGNLHCGKPFDPQGVTAALVDCPDHQPNGMPALLENVLSFGDPFATHDTTGWPTFPDWPAHDSLTHEQTYYTWVERAWRGGLRIFTNLLVANRVLCELYPTKRNPCDEMKTIRIQAKQTREIQDYVDAQYGGPGRGWFRIVSSPAEARQVAADGKLAVTLGIEVSEPFGCTLRNDVPQCTTEDIDRGLDELYDLGVRQMIVTHKFDNALGGTRFDGGITGVAVNIGNYLGTGEFWQSEPCTGVAEDNELPTKVDGAQNLLAVLPPGVTLPVYPAGAQCNSRGLSALGEHTIRGLMERGMIIDIDHMSVKAADATLGILETAQYSGVVSSHSWSDESFYRRIYALGGFVALYAGTLDASDGKHGETGFIDQWREAREMRSENYYFGFGYGADTNGFGPQAAPRSDADANPLQYPYTAFDGTVMDKQRAGDRVFDVNVDGVAQYGMIPDWIADMRIAAGPDGDQIIDDMSRGAEAYLQMWERARK</sequence>
<proteinExistence type="predicted"/>
<protein>
    <recommendedName>
        <fullName evidence="2">Membrane dipeptidase (Peptidase family M19)</fullName>
    </recommendedName>
</protein>
<gene>
    <name evidence="1" type="ORF">FNL38_102577</name>
</gene>